<sequence length="54" mass="5885">MQVLLSERTNGLFVSGVHTLHVEVNAAHDYNKIQNAIGEDEAFSDTGINTSGRK</sequence>
<name>A0A284RRR6_ARMOS</name>
<evidence type="ECO:0000313" key="2">
    <source>
        <dbReference type="Proteomes" id="UP000219338"/>
    </source>
</evidence>
<evidence type="ECO:0000313" key="1">
    <source>
        <dbReference type="EMBL" id="SJL11457.1"/>
    </source>
</evidence>
<dbReference type="EMBL" id="FUEG01000014">
    <property type="protein sequence ID" value="SJL11457.1"/>
    <property type="molecule type" value="Genomic_DNA"/>
</dbReference>
<dbReference type="AlphaFoldDB" id="A0A284RRR6"/>
<gene>
    <name evidence="1" type="ORF">ARMOST_14861</name>
</gene>
<dbReference type="Proteomes" id="UP000219338">
    <property type="component" value="Unassembled WGS sequence"/>
</dbReference>
<keyword evidence="2" id="KW-1185">Reference proteome</keyword>
<protein>
    <submittedName>
        <fullName evidence="1">Uncharacterized protein</fullName>
    </submittedName>
</protein>
<accession>A0A284RRR6</accession>
<reference evidence="2" key="1">
    <citation type="journal article" date="2017" name="Nat. Ecol. Evol.">
        <title>Genome expansion and lineage-specific genetic innovations in the forest pathogenic fungi Armillaria.</title>
        <authorList>
            <person name="Sipos G."/>
            <person name="Prasanna A.N."/>
            <person name="Walter M.C."/>
            <person name="O'Connor E."/>
            <person name="Balint B."/>
            <person name="Krizsan K."/>
            <person name="Kiss B."/>
            <person name="Hess J."/>
            <person name="Varga T."/>
            <person name="Slot J."/>
            <person name="Riley R."/>
            <person name="Boka B."/>
            <person name="Rigling D."/>
            <person name="Barry K."/>
            <person name="Lee J."/>
            <person name="Mihaltcheva S."/>
            <person name="LaButti K."/>
            <person name="Lipzen A."/>
            <person name="Waldron R."/>
            <person name="Moloney N.M."/>
            <person name="Sperisen C."/>
            <person name="Kredics L."/>
            <person name="Vagvoelgyi C."/>
            <person name="Patrignani A."/>
            <person name="Fitzpatrick D."/>
            <person name="Nagy I."/>
            <person name="Doyle S."/>
            <person name="Anderson J.B."/>
            <person name="Grigoriev I.V."/>
            <person name="Gueldener U."/>
            <person name="Muensterkoetter M."/>
            <person name="Nagy L.G."/>
        </authorList>
    </citation>
    <scope>NUCLEOTIDE SEQUENCE [LARGE SCALE GENOMIC DNA]</scope>
    <source>
        <strain evidence="2">C18/9</strain>
    </source>
</reference>
<proteinExistence type="predicted"/>
<organism evidence="1 2">
    <name type="scientific">Armillaria ostoyae</name>
    <name type="common">Armillaria root rot fungus</name>
    <dbReference type="NCBI Taxonomy" id="47428"/>
    <lineage>
        <taxon>Eukaryota</taxon>
        <taxon>Fungi</taxon>
        <taxon>Dikarya</taxon>
        <taxon>Basidiomycota</taxon>
        <taxon>Agaricomycotina</taxon>
        <taxon>Agaricomycetes</taxon>
        <taxon>Agaricomycetidae</taxon>
        <taxon>Agaricales</taxon>
        <taxon>Marasmiineae</taxon>
        <taxon>Physalacriaceae</taxon>
        <taxon>Armillaria</taxon>
    </lineage>
</organism>